<dbReference type="RefSeq" id="WP_243345708.1">
    <property type="nucleotide sequence ID" value="NZ_AP027081.1"/>
</dbReference>
<organism evidence="2 3">
    <name type="scientific">Mesoterricola sediminis</name>
    <dbReference type="NCBI Taxonomy" id="2927980"/>
    <lineage>
        <taxon>Bacteria</taxon>
        <taxon>Pseudomonadati</taxon>
        <taxon>Acidobacteriota</taxon>
        <taxon>Holophagae</taxon>
        <taxon>Holophagales</taxon>
        <taxon>Holophagaceae</taxon>
        <taxon>Mesoterricola</taxon>
    </lineage>
</organism>
<evidence type="ECO:0008006" key="4">
    <source>
        <dbReference type="Google" id="ProtNLM"/>
    </source>
</evidence>
<dbReference type="KEGG" id="msea:METESE_07730"/>
<dbReference type="AlphaFoldDB" id="A0AA48KC86"/>
<gene>
    <name evidence="2" type="ORF">METESE_07730</name>
</gene>
<feature type="region of interest" description="Disordered" evidence="1">
    <location>
        <begin position="1"/>
        <end position="23"/>
    </location>
</feature>
<evidence type="ECO:0000313" key="3">
    <source>
        <dbReference type="Proteomes" id="UP001228113"/>
    </source>
</evidence>
<accession>A0AA48KC86</accession>
<protein>
    <recommendedName>
        <fullName evidence="4">YHS domain-containing protein</fullName>
    </recommendedName>
</protein>
<evidence type="ECO:0000313" key="2">
    <source>
        <dbReference type="EMBL" id="BDU75815.1"/>
    </source>
</evidence>
<proteinExistence type="predicted"/>
<dbReference type="Proteomes" id="UP001228113">
    <property type="component" value="Chromosome"/>
</dbReference>
<keyword evidence="3" id="KW-1185">Reference proteome</keyword>
<evidence type="ECO:0000256" key="1">
    <source>
        <dbReference type="SAM" id="MobiDB-lite"/>
    </source>
</evidence>
<name>A0AA48KC86_9BACT</name>
<reference evidence="2" key="1">
    <citation type="journal article" date="2023" name="Int. J. Syst. Evol. Microbiol.">
        <title>Mesoterricola silvestris gen. nov., sp. nov., Mesoterricola sediminis sp. nov., Geothrix oryzae sp. nov., Geothrix edaphica sp. nov., Geothrix rubra sp. nov., and Geothrix limicola sp. nov., six novel members of Acidobacteriota isolated from soils.</title>
        <authorList>
            <person name="Itoh H."/>
            <person name="Sugisawa Y."/>
            <person name="Mise K."/>
            <person name="Xu Z."/>
            <person name="Kuniyasu M."/>
            <person name="Ushijima N."/>
            <person name="Kawano K."/>
            <person name="Kobayashi E."/>
            <person name="Shiratori Y."/>
            <person name="Masuda Y."/>
            <person name="Senoo K."/>
        </authorList>
    </citation>
    <scope>NUCLEOTIDE SEQUENCE</scope>
    <source>
        <strain evidence="2">W786</strain>
    </source>
</reference>
<sequence>MFLPLLPPVHQAPPPAQARPATNTVCPVLGEPVDADSPTVTVRGRRYRVCCEPCKADLAAHPDTYLASDGVPRNHPPARTAAAAPAPPAAIAPLPRSQAPAYLPPQVAGLLSAPAKGQDGHPLPQVWRAAGYDRSRGLASASLFYLPQPLVPEVLTAWKERTDATLRPASPYRMEAAVTWMEPCAKVKASGVSLYRMGTLCVEGVVRDGAGHPVAAFRAETLFAPEQKRLTPGPRAVEAILKQIVAEL</sequence>
<dbReference type="EMBL" id="AP027081">
    <property type="protein sequence ID" value="BDU75815.1"/>
    <property type="molecule type" value="Genomic_DNA"/>
</dbReference>
<feature type="compositionally biased region" description="Pro residues" evidence="1">
    <location>
        <begin position="1"/>
        <end position="17"/>
    </location>
</feature>
<feature type="region of interest" description="Disordered" evidence="1">
    <location>
        <begin position="67"/>
        <end position="86"/>
    </location>
</feature>